<dbReference type="RefSeq" id="WP_188449840.1">
    <property type="nucleotide sequence ID" value="NZ_BMFO01000003.1"/>
</dbReference>
<dbReference type="GO" id="GO:0009247">
    <property type="term" value="P:glycolipid biosynthetic process"/>
    <property type="evidence" value="ECO:0007669"/>
    <property type="project" value="UniProtKB-ARBA"/>
</dbReference>
<evidence type="ECO:0000256" key="6">
    <source>
        <dbReference type="ARBA" id="ARBA00023315"/>
    </source>
</evidence>
<dbReference type="GO" id="GO:0005886">
    <property type="term" value="C:plasma membrane"/>
    <property type="evidence" value="ECO:0007669"/>
    <property type="project" value="UniProtKB-SubCell"/>
</dbReference>
<organism evidence="8 9">
    <name type="scientific">Arenimonas maotaiensis</name>
    <dbReference type="NCBI Taxonomy" id="1446479"/>
    <lineage>
        <taxon>Bacteria</taxon>
        <taxon>Pseudomonadati</taxon>
        <taxon>Pseudomonadota</taxon>
        <taxon>Gammaproteobacteria</taxon>
        <taxon>Lysobacterales</taxon>
        <taxon>Lysobacteraceae</taxon>
        <taxon>Arenimonas</taxon>
    </lineage>
</organism>
<comment type="caution">
    <text evidence="8">The sequence shown here is derived from an EMBL/GenBank/DDBJ whole genome shotgun (WGS) entry which is preliminary data.</text>
</comment>
<sequence length="297" mass="33212">MTRSAFYGQILYRSAWLIGLLPLSWLRILGGAIGRLGYAMNSRETRVTRRNLALIGLAETPAVREQHTRELMRSTGQTLMETLAVWTRPRQRVLALVNEVHGEALYAEARARGKGVLLAVPHYGNWELVIECLAARGPFSLVYRVPESAGADRFLQLARGGDNVRLVPAEATAMRPLLRALQNGETVGITPDHQPKEGGGEFAPFYGRPALTLSLIAKLAQRTGAPVLFAYAERRGDGFSLHFEAEEPGLHDPDLSVALAAMNRRVQAIADRDFRQYQWTYKRFSIRPDRTDKSTYR</sequence>
<keyword evidence="7" id="KW-0812">Transmembrane</keyword>
<keyword evidence="5 7" id="KW-0472">Membrane</keyword>
<dbReference type="Pfam" id="PF03279">
    <property type="entry name" value="Lip_A_acyltrans"/>
    <property type="match status" value="1"/>
</dbReference>
<dbReference type="PANTHER" id="PTHR30606:SF10">
    <property type="entry name" value="PHOSPHATIDYLINOSITOL MANNOSIDE ACYLTRANSFERASE"/>
    <property type="match status" value="1"/>
</dbReference>
<dbReference type="PANTHER" id="PTHR30606">
    <property type="entry name" value="LIPID A BIOSYNTHESIS LAUROYL ACYLTRANSFERASE"/>
    <property type="match status" value="1"/>
</dbReference>
<keyword evidence="4" id="KW-0808">Transferase</keyword>
<evidence type="ECO:0000256" key="2">
    <source>
        <dbReference type="ARBA" id="ARBA00022475"/>
    </source>
</evidence>
<reference evidence="8" key="2">
    <citation type="submission" date="2020-09" db="EMBL/GenBank/DDBJ databases">
        <authorList>
            <person name="Sun Q."/>
            <person name="Zhou Y."/>
        </authorList>
    </citation>
    <scope>NUCLEOTIDE SEQUENCE</scope>
    <source>
        <strain evidence="8">CGMCC 1.12726</strain>
    </source>
</reference>
<proteinExistence type="predicted"/>
<evidence type="ECO:0000313" key="9">
    <source>
        <dbReference type="Proteomes" id="UP000632858"/>
    </source>
</evidence>
<evidence type="ECO:0000256" key="3">
    <source>
        <dbReference type="ARBA" id="ARBA00022519"/>
    </source>
</evidence>
<dbReference type="PIRSF" id="PIRSF026649">
    <property type="entry name" value="MsbB"/>
    <property type="match status" value="1"/>
</dbReference>
<dbReference type="Proteomes" id="UP000632858">
    <property type="component" value="Unassembled WGS sequence"/>
</dbReference>
<dbReference type="GO" id="GO:0016746">
    <property type="term" value="F:acyltransferase activity"/>
    <property type="evidence" value="ECO:0007669"/>
    <property type="project" value="UniProtKB-KW"/>
</dbReference>
<keyword evidence="9" id="KW-1185">Reference proteome</keyword>
<evidence type="ECO:0000256" key="5">
    <source>
        <dbReference type="ARBA" id="ARBA00023136"/>
    </source>
</evidence>
<keyword evidence="7" id="KW-1133">Transmembrane helix</keyword>
<keyword evidence="3" id="KW-0997">Cell inner membrane</keyword>
<dbReference type="EMBL" id="BMFO01000003">
    <property type="protein sequence ID" value="GGF95525.1"/>
    <property type="molecule type" value="Genomic_DNA"/>
</dbReference>
<accession>A0A917CRJ0</accession>
<dbReference type="CDD" id="cd07984">
    <property type="entry name" value="LPLAT_LABLAT-like"/>
    <property type="match status" value="1"/>
</dbReference>
<comment type="subcellular location">
    <subcellularLocation>
        <location evidence="1">Cell inner membrane</location>
    </subcellularLocation>
</comment>
<dbReference type="AlphaFoldDB" id="A0A917CRJ0"/>
<gene>
    <name evidence="8" type="primary">htrB</name>
    <name evidence="8" type="ORF">GCM10010960_16480</name>
</gene>
<evidence type="ECO:0000256" key="4">
    <source>
        <dbReference type="ARBA" id="ARBA00022679"/>
    </source>
</evidence>
<keyword evidence="2" id="KW-1003">Cell membrane</keyword>
<evidence type="ECO:0000313" key="8">
    <source>
        <dbReference type="EMBL" id="GGF95525.1"/>
    </source>
</evidence>
<evidence type="ECO:0000256" key="7">
    <source>
        <dbReference type="SAM" id="Phobius"/>
    </source>
</evidence>
<evidence type="ECO:0000256" key="1">
    <source>
        <dbReference type="ARBA" id="ARBA00004533"/>
    </source>
</evidence>
<keyword evidence="6 8" id="KW-0012">Acyltransferase</keyword>
<feature type="transmembrane region" description="Helical" evidence="7">
    <location>
        <begin position="15"/>
        <end position="38"/>
    </location>
</feature>
<name>A0A917CRJ0_9GAMM</name>
<reference evidence="8" key="1">
    <citation type="journal article" date="2014" name="Int. J. Syst. Evol. Microbiol.">
        <title>Complete genome sequence of Corynebacterium casei LMG S-19264T (=DSM 44701T), isolated from a smear-ripened cheese.</title>
        <authorList>
            <consortium name="US DOE Joint Genome Institute (JGI-PGF)"/>
            <person name="Walter F."/>
            <person name="Albersmeier A."/>
            <person name="Kalinowski J."/>
            <person name="Ruckert C."/>
        </authorList>
    </citation>
    <scope>NUCLEOTIDE SEQUENCE</scope>
    <source>
        <strain evidence="8">CGMCC 1.12726</strain>
    </source>
</reference>
<dbReference type="InterPro" id="IPR004960">
    <property type="entry name" value="LipA_acyltrans"/>
</dbReference>
<protein>
    <submittedName>
        <fullName evidence="8">Lipid A biosynthesis lauroyl acyltransferase</fullName>
    </submittedName>
</protein>